<dbReference type="OrthoDB" id="5986242at2759"/>
<reference evidence="1" key="1">
    <citation type="submission" date="2020-04" db="EMBL/GenBank/DDBJ databases">
        <authorList>
            <person name="Alioto T."/>
            <person name="Alioto T."/>
            <person name="Gomez Garrido J."/>
        </authorList>
    </citation>
    <scope>NUCLEOTIDE SEQUENCE</scope>
    <source>
        <strain evidence="1">A484AB</strain>
    </source>
</reference>
<dbReference type="PANTHER" id="PTHR31751:SF42">
    <property type="entry name" value="PROTEIN CBG10204"/>
    <property type="match status" value="1"/>
</dbReference>
<sequence length="289" mass="33512">NKLFPTVHLYWKKYQEKMMAKLKATEQSLVIAEIHKVLTKISKEKDCEDLTIWIKPCENHLMWSATSTPSGDGELIWAKFESFLPHLVNKHSYLPNGIFNKCAHGEEISDRKWLEEETTVYEKVCKVLKKTSLVKGIKKASPVSQTSCLEGFHSVVNQFAPKMIAYSYQGLYCRHIIAAVHFNHNLHRKNQENKDGSEQVKVVYPKFKNGEATVRNVKVKPNYDYIEEIFNMFIDAKQNKKLEAARLELQAMTPAPMNTMLEKQPRDKATELWKKRKSMVVQEVPRTVQ</sequence>
<dbReference type="EMBL" id="CACRXK020024415">
    <property type="protein sequence ID" value="CAB4038634.1"/>
    <property type="molecule type" value="Genomic_DNA"/>
</dbReference>
<proteinExistence type="predicted"/>
<gene>
    <name evidence="1" type="ORF">PACLA_8A054472</name>
</gene>
<comment type="caution">
    <text evidence="1">The sequence shown here is derived from an EMBL/GenBank/DDBJ whole genome shotgun (WGS) entry which is preliminary data.</text>
</comment>
<evidence type="ECO:0000313" key="1">
    <source>
        <dbReference type="EMBL" id="CAB4038634.1"/>
    </source>
</evidence>
<dbReference type="Proteomes" id="UP001152795">
    <property type="component" value="Unassembled WGS sequence"/>
</dbReference>
<feature type="non-terminal residue" evidence="1">
    <location>
        <position position="1"/>
    </location>
</feature>
<name>A0A7D9K0N4_PARCT</name>
<keyword evidence="2" id="KW-1185">Reference proteome</keyword>
<organism evidence="1 2">
    <name type="scientific">Paramuricea clavata</name>
    <name type="common">Red gorgonian</name>
    <name type="synonym">Violescent sea-whip</name>
    <dbReference type="NCBI Taxonomy" id="317549"/>
    <lineage>
        <taxon>Eukaryota</taxon>
        <taxon>Metazoa</taxon>
        <taxon>Cnidaria</taxon>
        <taxon>Anthozoa</taxon>
        <taxon>Octocorallia</taxon>
        <taxon>Malacalcyonacea</taxon>
        <taxon>Plexauridae</taxon>
        <taxon>Paramuricea</taxon>
    </lineage>
</organism>
<protein>
    <submittedName>
        <fullName evidence="1">Uncharacterized protein</fullName>
    </submittedName>
</protein>
<dbReference type="AlphaFoldDB" id="A0A7D9K0N4"/>
<feature type="non-terminal residue" evidence="1">
    <location>
        <position position="289"/>
    </location>
</feature>
<evidence type="ECO:0000313" key="2">
    <source>
        <dbReference type="Proteomes" id="UP001152795"/>
    </source>
</evidence>
<dbReference type="PANTHER" id="PTHR31751">
    <property type="entry name" value="SI:CH211-108C17.2-RELATED-RELATED"/>
    <property type="match status" value="1"/>
</dbReference>
<accession>A0A7D9K0N4</accession>